<dbReference type="InParanoid" id="A0A6L2P962"/>
<feature type="domain" description="DDE-1" evidence="1">
    <location>
        <begin position="16"/>
        <end position="131"/>
    </location>
</feature>
<evidence type="ECO:0000313" key="2">
    <source>
        <dbReference type="EMBL" id="GFG28819.1"/>
    </source>
</evidence>
<dbReference type="EMBL" id="BLKM01000081">
    <property type="protein sequence ID" value="GFG28819.1"/>
    <property type="molecule type" value="Genomic_DNA"/>
</dbReference>
<evidence type="ECO:0000259" key="1">
    <source>
        <dbReference type="Pfam" id="PF03184"/>
    </source>
</evidence>
<proteinExistence type="predicted"/>
<dbReference type="Proteomes" id="UP000502823">
    <property type="component" value="Unassembled WGS sequence"/>
</dbReference>
<keyword evidence="3" id="KW-1185">Reference proteome</keyword>
<dbReference type="AlphaFoldDB" id="A0A6L2P962"/>
<accession>A0A6L2P962</accession>
<dbReference type="Pfam" id="PF03184">
    <property type="entry name" value="DDE_1"/>
    <property type="match status" value="1"/>
</dbReference>
<protein>
    <recommendedName>
        <fullName evidence="1">DDE-1 domain-containing protein</fullName>
    </recommendedName>
</protein>
<dbReference type="GO" id="GO:0003676">
    <property type="term" value="F:nucleic acid binding"/>
    <property type="evidence" value="ECO:0007669"/>
    <property type="project" value="InterPro"/>
</dbReference>
<comment type="caution">
    <text evidence="2">The sequence shown here is derived from an EMBL/GenBank/DDBJ whole genome shotgun (WGS) entry which is preliminary data.</text>
</comment>
<dbReference type="OrthoDB" id="10072016at2759"/>
<organism evidence="2 3">
    <name type="scientific">Coptotermes formosanus</name>
    <name type="common">Formosan subterranean termite</name>
    <dbReference type="NCBI Taxonomy" id="36987"/>
    <lineage>
        <taxon>Eukaryota</taxon>
        <taxon>Metazoa</taxon>
        <taxon>Ecdysozoa</taxon>
        <taxon>Arthropoda</taxon>
        <taxon>Hexapoda</taxon>
        <taxon>Insecta</taxon>
        <taxon>Pterygota</taxon>
        <taxon>Neoptera</taxon>
        <taxon>Polyneoptera</taxon>
        <taxon>Dictyoptera</taxon>
        <taxon>Blattodea</taxon>
        <taxon>Blattoidea</taxon>
        <taxon>Termitoidae</taxon>
        <taxon>Rhinotermitidae</taxon>
        <taxon>Coptotermes</taxon>
    </lineage>
</organism>
<evidence type="ECO:0000313" key="3">
    <source>
        <dbReference type="Proteomes" id="UP000502823"/>
    </source>
</evidence>
<dbReference type="InterPro" id="IPR004875">
    <property type="entry name" value="DDE_SF_endonuclease_dom"/>
</dbReference>
<gene>
    <name evidence="2" type="ORF">Cfor_02007</name>
</gene>
<sequence length="182" mass="20809">MRKLIAQCSQSVHECKSGYVNTAIFMRWLSRHFISQKQQGKVVLLLDGYISHCTDLDILGRAQENDVIMVCLSPNSTHYLQPLDWCFFKPLKHFFYKALHISTQSHPGHKARTCFTPFLKEAWQKVVTQANAHSGFEVCGIYPHNPAQIPDEAFSVSDAAWLCQLLTQISWNILKSQTVFLP</sequence>
<name>A0A6L2P962_COPFO</name>
<reference evidence="3" key="1">
    <citation type="submission" date="2020-01" db="EMBL/GenBank/DDBJ databases">
        <title>Draft genome sequence of the Termite Coptotermes fromosanus.</title>
        <authorList>
            <person name="Itakura S."/>
            <person name="Yosikawa Y."/>
            <person name="Umezawa K."/>
        </authorList>
    </citation>
    <scope>NUCLEOTIDE SEQUENCE [LARGE SCALE GENOMIC DNA]</scope>
</reference>